<evidence type="ECO:0000256" key="1">
    <source>
        <dbReference type="SAM" id="MobiDB-lite"/>
    </source>
</evidence>
<dbReference type="OrthoDB" id="8942143at2759"/>
<evidence type="ECO:0000259" key="3">
    <source>
        <dbReference type="Pfam" id="PF18804"/>
    </source>
</evidence>
<dbReference type="InterPro" id="IPR040521">
    <property type="entry name" value="KDZ"/>
</dbReference>
<protein>
    <recommendedName>
        <fullName evidence="3">CxC3 like cysteine cluster domain-containing protein</fullName>
    </recommendedName>
</protein>
<evidence type="ECO:0000313" key="5">
    <source>
        <dbReference type="Proteomes" id="UP000281406"/>
    </source>
</evidence>
<keyword evidence="2" id="KW-0472">Membrane</keyword>
<feature type="region of interest" description="Disordered" evidence="1">
    <location>
        <begin position="123"/>
        <end position="144"/>
    </location>
</feature>
<proteinExistence type="predicted"/>
<dbReference type="InterPro" id="IPR040564">
    <property type="entry name" value="CxC3-like"/>
</dbReference>
<dbReference type="PANTHER" id="PTHR33104:SF2">
    <property type="entry name" value="CXC3 LIKE CYSTEINE CLUSTER DOMAIN-CONTAINING PROTEIN"/>
    <property type="match status" value="1"/>
</dbReference>
<dbReference type="Pfam" id="PF18804">
    <property type="entry name" value="CxC3"/>
    <property type="match status" value="1"/>
</dbReference>
<dbReference type="Proteomes" id="UP000281406">
    <property type="component" value="Unassembled WGS sequence"/>
</dbReference>
<comment type="caution">
    <text evidence="4">The sequence shown here is derived from an EMBL/GenBank/DDBJ whole genome shotgun (WGS) entry which is preliminary data.</text>
</comment>
<accession>A0A3N0YG45</accession>
<dbReference type="EMBL" id="RJVU01042609">
    <property type="protein sequence ID" value="ROL45084.1"/>
    <property type="molecule type" value="Genomic_DNA"/>
</dbReference>
<feature type="compositionally biased region" description="Basic and acidic residues" evidence="1">
    <location>
        <begin position="128"/>
        <end position="144"/>
    </location>
</feature>
<dbReference type="PANTHER" id="PTHR33104">
    <property type="entry name" value="SI:DKEY-29D5.2"/>
    <property type="match status" value="1"/>
</dbReference>
<sequence length="991" mass="113232">MDAWERWRVVCLAALSVEDIEDIYLFGTMITGLLLTGLGFALVYRENRKTVTAVQNLTRLPVMIEQAVGRAVSTETGTINRNMDNIMEKLTALQRQLDRFGDQNGLRELTDNFADGDRWRQGALNTETRNHTRRTGDAGDRLGEQETLETERDEFGHLVPKRRRTKLTKANISKATTINSPAMSSSLESGQVDIDHGEIPSLPSHTVWPAVEDIETLHQEVEDLLADTGDIQCSNPTSSNTWSVRMAQAKKKWAALRPEMVESLLTAEYTDIRQCQHCKLKRSVIRCKDCVPKQLYCADCDILAHERKLHNRETDVEGFFRAISPSTLVKPYFFFPDCLLPLETPDQICSCATDTIVVSGGKKAILIGIDGRYNVSLPTFTCSTCHMSRTTSIPQLIKSGYWPATASCETLYKIDVFVSYDHMKLTAPGLSRQSFISLLEQRTEFFGRDGKICTDAFQRSFFEWRYCQFEINQLCGLKVFDCPACSPFMLAVSVDGNRKLYRFKRGAEDHGLFKGVFVCEDEDVSKFVDYINKKTKHSAGKGVCGSSQWTAARESIPKKLNKLDEEGMEVAVCRHGVLLRSLNMMRGEIFAYPLFLQKELTPRNVQFMCTDVICKYWPYLQRVVNDCPELSPLLHMKPFLSVMHAKAHSWKCEIKWGGRNQEGAGTTLGEEVEQVNSFLSRTAICSKYMTKGARTDMITIQAMAWNQRKIDNLANVLSRRLIKTKTQIQEESLNLHALKTEFAVTDDTLKDWTSEIQQWADTATSKENASSQQGLQKTIETLYVSIRQRKRDLYRQTDGNKRRHKLRRKILEEKAKFSAAVDEYNREAPEKLQSADTILASESYAWPWVLDERDNLVTKKRAFDQLMLLKRLTEEECIVLNEIRNHWKSLKRDLSLLNDLSCHVAVDIKKKEQDSELSKSGILGLHALLQKKLCYLKTHISSVRQLYGSVLDNCEVCEKLQDDDYLDMDEDYIQYGSEDEEEDEDEISFEI</sequence>
<keyword evidence="2" id="KW-1133">Transmembrane helix</keyword>
<feature type="transmembrane region" description="Helical" evidence="2">
    <location>
        <begin position="23"/>
        <end position="44"/>
    </location>
</feature>
<keyword evidence="5" id="KW-1185">Reference proteome</keyword>
<name>A0A3N0YG45_ANAGA</name>
<organism evidence="4 5">
    <name type="scientific">Anabarilius grahami</name>
    <name type="common">Kanglang fish</name>
    <name type="synonym">Barilius grahami</name>
    <dbReference type="NCBI Taxonomy" id="495550"/>
    <lineage>
        <taxon>Eukaryota</taxon>
        <taxon>Metazoa</taxon>
        <taxon>Chordata</taxon>
        <taxon>Craniata</taxon>
        <taxon>Vertebrata</taxon>
        <taxon>Euteleostomi</taxon>
        <taxon>Actinopterygii</taxon>
        <taxon>Neopterygii</taxon>
        <taxon>Teleostei</taxon>
        <taxon>Ostariophysi</taxon>
        <taxon>Cypriniformes</taxon>
        <taxon>Xenocyprididae</taxon>
        <taxon>Xenocypridinae</taxon>
        <taxon>Xenocypridinae incertae sedis</taxon>
        <taxon>Anabarilius</taxon>
    </lineage>
</organism>
<gene>
    <name evidence="4" type="ORF">DPX16_22887</name>
</gene>
<evidence type="ECO:0000256" key="2">
    <source>
        <dbReference type="SAM" id="Phobius"/>
    </source>
</evidence>
<feature type="domain" description="CxC3 like cysteine cluster" evidence="3">
    <location>
        <begin position="341"/>
        <end position="441"/>
    </location>
</feature>
<evidence type="ECO:0000313" key="4">
    <source>
        <dbReference type="EMBL" id="ROL45084.1"/>
    </source>
</evidence>
<dbReference type="AlphaFoldDB" id="A0A3N0YG45"/>
<dbReference type="Pfam" id="PF18758">
    <property type="entry name" value="KDZ"/>
    <property type="match status" value="1"/>
</dbReference>
<dbReference type="CDD" id="cd19757">
    <property type="entry name" value="Bbox1"/>
    <property type="match status" value="1"/>
</dbReference>
<keyword evidence="2" id="KW-0812">Transmembrane</keyword>
<reference evidence="4 5" key="1">
    <citation type="submission" date="2018-10" db="EMBL/GenBank/DDBJ databases">
        <title>Genome assembly for a Yunnan-Guizhou Plateau 3E fish, Anabarilius grahami (Regan), and its evolutionary and genetic applications.</title>
        <authorList>
            <person name="Jiang W."/>
        </authorList>
    </citation>
    <scope>NUCLEOTIDE SEQUENCE [LARGE SCALE GENOMIC DNA]</scope>
    <source>
        <strain evidence="4">AG-KIZ</strain>
        <tissue evidence="4">Muscle</tissue>
    </source>
</reference>